<feature type="region of interest" description="Disordered" evidence="5">
    <location>
        <begin position="394"/>
        <end position="436"/>
    </location>
</feature>
<sequence>VWTNYKRKSGESLSLVFLYIWLAGDTMNLIGATLDNLLLTMRLMAWYYIFADLVLISQIYYYRRTSVKASFESVITHANPELLNTHEHHHGEHAPFVGAGSTANYSSIPSSKHVHTNEHDRIIHKAAMAANATAVNYSGVHHASSSDPEAERPVSHQRRHSAHSSLSTNSAKYRSIRAKRRKMIRKVVFIIFSLVVLAVFIWICHDWLQCANHEDSEESDRCGRGHHGGRGEFPPSPSRPPMGVDDLLAMINGRKELQNQPGGGDHEDKSGFHVGLAWIFGWGSAVLYLGSRVPQIYKNWKLKSCEGLAMMMFVFSVLGNITYVASILIFSLDIDYLIKNMPWCIGSGGTLFFDFTIFFQFYAYRSNAPLNEAFQEAAATGELNKDTLVAAADSESIEDDLDSESSSHSSRQQSKSKKVDKSQTQHQPETSISTNV</sequence>
<dbReference type="EMBL" id="JAAAHW010010139">
    <property type="protein sequence ID" value="KAF9930053.1"/>
    <property type="molecule type" value="Genomic_DNA"/>
</dbReference>
<name>A0A9P6LSI9_9FUNG</name>
<comment type="subcellular location">
    <subcellularLocation>
        <location evidence="1">Membrane</location>
        <topology evidence="1">Multi-pass membrane protein</topology>
    </subcellularLocation>
</comment>
<feature type="transmembrane region" description="Helical" evidence="6">
    <location>
        <begin position="311"/>
        <end position="334"/>
    </location>
</feature>
<feature type="transmembrane region" description="Helical" evidence="6">
    <location>
        <begin position="187"/>
        <end position="208"/>
    </location>
</feature>
<evidence type="ECO:0000313" key="8">
    <source>
        <dbReference type="Proteomes" id="UP000749646"/>
    </source>
</evidence>
<keyword evidence="2 6" id="KW-0812">Transmembrane</keyword>
<evidence type="ECO:0000313" key="7">
    <source>
        <dbReference type="EMBL" id="KAF9930053.1"/>
    </source>
</evidence>
<keyword evidence="4 6" id="KW-0472">Membrane</keyword>
<protein>
    <submittedName>
        <fullName evidence="7">Uncharacterized protein</fullName>
    </submittedName>
</protein>
<feature type="non-terminal residue" evidence="7">
    <location>
        <position position="1"/>
    </location>
</feature>
<keyword evidence="3 6" id="KW-1133">Transmembrane helix</keyword>
<comment type="caution">
    <text evidence="7">The sequence shown here is derived from an EMBL/GenBank/DDBJ whole genome shotgun (WGS) entry which is preliminary data.</text>
</comment>
<dbReference type="SMART" id="SM00679">
    <property type="entry name" value="CTNS"/>
    <property type="match status" value="2"/>
</dbReference>
<dbReference type="FunFam" id="1.20.1280.290:FF:000012">
    <property type="entry name" value="Vacuolar membrane PQ loop repeat protein"/>
    <property type="match status" value="1"/>
</dbReference>
<feature type="compositionally biased region" description="Polar residues" evidence="5">
    <location>
        <begin position="424"/>
        <end position="436"/>
    </location>
</feature>
<dbReference type="OrthoDB" id="8048523at2759"/>
<evidence type="ECO:0000256" key="3">
    <source>
        <dbReference type="ARBA" id="ARBA00022989"/>
    </source>
</evidence>
<feature type="region of interest" description="Disordered" evidence="5">
    <location>
        <begin position="216"/>
        <end position="241"/>
    </location>
</feature>
<evidence type="ECO:0000256" key="6">
    <source>
        <dbReference type="SAM" id="Phobius"/>
    </source>
</evidence>
<proteinExistence type="predicted"/>
<feature type="transmembrane region" description="Helical" evidence="6">
    <location>
        <begin position="45"/>
        <end position="62"/>
    </location>
</feature>
<dbReference type="InterPro" id="IPR006603">
    <property type="entry name" value="PQ-loop_rpt"/>
</dbReference>
<feature type="region of interest" description="Disordered" evidence="5">
    <location>
        <begin position="140"/>
        <end position="169"/>
    </location>
</feature>
<keyword evidence="8" id="KW-1185">Reference proteome</keyword>
<dbReference type="GO" id="GO:0016020">
    <property type="term" value="C:membrane"/>
    <property type="evidence" value="ECO:0007669"/>
    <property type="project" value="UniProtKB-SubCell"/>
</dbReference>
<evidence type="ECO:0000256" key="4">
    <source>
        <dbReference type="ARBA" id="ARBA00023136"/>
    </source>
</evidence>
<evidence type="ECO:0000256" key="2">
    <source>
        <dbReference type="ARBA" id="ARBA00022692"/>
    </source>
</evidence>
<feature type="transmembrane region" description="Helical" evidence="6">
    <location>
        <begin position="340"/>
        <end position="364"/>
    </location>
</feature>
<dbReference type="Proteomes" id="UP000749646">
    <property type="component" value="Unassembled WGS sequence"/>
</dbReference>
<accession>A0A9P6LSI9</accession>
<organism evidence="7 8">
    <name type="scientific">Modicella reniformis</name>
    <dbReference type="NCBI Taxonomy" id="1440133"/>
    <lineage>
        <taxon>Eukaryota</taxon>
        <taxon>Fungi</taxon>
        <taxon>Fungi incertae sedis</taxon>
        <taxon>Mucoromycota</taxon>
        <taxon>Mortierellomycotina</taxon>
        <taxon>Mortierellomycetes</taxon>
        <taxon>Mortierellales</taxon>
        <taxon>Mortierellaceae</taxon>
        <taxon>Modicella</taxon>
    </lineage>
</organism>
<dbReference type="PANTHER" id="PTHR16201:SF44">
    <property type="entry name" value="SEVEN TRANSMEMBRANE PROTEIN 1"/>
    <property type="match status" value="1"/>
</dbReference>
<dbReference type="Gene3D" id="1.20.1280.290">
    <property type="match status" value="2"/>
</dbReference>
<feature type="transmembrane region" description="Helical" evidence="6">
    <location>
        <begin position="12"/>
        <end position="33"/>
    </location>
</feature>
<feature type="compositionally biased region" description="Low complexity" evidence="5">
    <location>
        <begin position="404"/>
        <end position="413"/>
    </location>
</feature>
<dbReference type="Pfam" id="PF04193">
    <property type="entry name" value="PQ-loop"/>
    <property type="match status" value="2"/>
</dbReference>
<dbReference type="AlphaFoldDB" id="A0A9P6LSI9"/>
<feature type="transmembrane region" description="Helical" evidence="6">
    <location>
        <begin position="271"/>
        <end position="290"/>
    </location>
</feature>
<evidence type="ECO:0000256" key="1">
    <source>
        <dbReference type="ARBA" id="ARBA00004141"/>
    </source>
</evidence>
<dbReference type="InterPro" id="IPR051415">
    <property type="entry name" value="LAAT-1"/>
</dbReference>
<reference evidence="7" key="1">
    <citation type="journal article" date="2020" name="Fungal Divers.">
        <title>Resolving the Mortierellaceae phylogeny through synthesis of multi-gene phylogenetics and phylogenomics.</title>
        <authorList>
            <person name="Vandepol N."/>
            <person name="Liber J."/>
            <person name="Desiro A."/>
            <person name="Na H."/>
            <person name="Kennedy M."/>
            <person name="Barry K."/>
            <person name="Grigoriev I.V."/>
            <person name="Miller A.N."/>
            <person name="O'Donnell K."/>
            <person name="Stajich J.E."/>
            <person name="Bonito G."/>
        </authorList>
    </citation>
    <scope>NUCLEOTIDE SEQUENCE</scope>
    <source>
        <strain evidence="7">MES-2147</strain>
    </source>
</reference>
<gene>
    <name evidence="7" type="ORF">BGZ65_005515</name>
</gene>
<evidence type="ECO:0000256" key="5">
    <source>
        <dbReference type="SAM" id="MobiDB-lite"/>
    </source>
</evidence>
<dbReference type="PANTHER" id="PTHR16201">
    <property type="entry name" value="SEVEN TRANSMEMBRANE PROTEIN 1-RELATED"/>
    <property type="match status" value="1"/>
</dbReference>